<evidence type="ECO:0000313" key="3">
    <source>
        <dbReference type="EMBL" id="NKE68618.1"/>
    </source>
</evidence>
<feature type="domain" description="TIR" evidence="2">
    <location>
        <begin position="5"/>
        <end position="139"/>
    </location>
</feature>
<evidence type="ECO:0000259" key="2">
    <source>
        <dbReference type="PROSITE" id="PS50104"/>
    </source>
</evidence>
<evidence type="ECO:0000256" key="1">
    <source>
        <dbReference type="SAM" id="MobiDB-lite"/>
    </source>
</evidence>
<organism evidence="3 4">
    <name type="scientific">Ramlibacter lithotrophicus</name>
    <dbReference type="NCBI Taxonomy" id="2606681"/>
    <lineage>
        <taxon>Bacteria</taxon>
        <taxon>Pseudomonadati</taxon>
        <taxon>Pseudomonadota</taxon>
        <taxon>Betaproteobacteria</taxon>
        <taxon>Burkholderiales</taxon>
        <taxon>Comamonadaceae</taxon>
        <taxon>Ramlibacter</taxon>
    </lineage>
</organism>
<name>A0A7X6I8N5_9BURK</name>
<feature type="compositionally biased region" description="Acidic residues" evidence="1">
    <location>
        <begin position="429"/>
        <end position="446"/>
    </location>
</feature>
<dbReference type="InterPro" id="IPR035897">
    <property type="entry name" value="Toll_tir_struct_dom_sf"/>
</dbReference>
<dbReference type="AlphaFoldDB" id="A0A7X6I8N5"/>
<dbReference type="Proteomes" id="UP000521868">
    <property type="component" value="Unassembled WGS sequence"/>
</dbReference>
<keyword evidence="4" id="KW-1185">Reference proteome</keyword>
<sequence>MSQPTRDCVFLSHATPEDNRFVSWLGAKLSGLGYEVWADIFRLRGGADWSRELEQALRTRAVKMLLVCTPSGLEKPGVRAEIEMATLLAKQLGDAQFIIPLRLEPYEPTFRIASFQYIDFTRSWAAGLGELSELLSELRVPTTGAAAPTQTWLEEHARGSTRLVPKTEPLMANWLKLRSSPKYIRFYDTPGGIPLDDFQSRAAHKWPVVPFRSGVLAFSAPHLRGAEAPVSYSFEAPGVETREFISLGWPELGVRPDEAKRAISDLASQAFDAACQARRLRGDAGANGRVSWWGDIKTFPLTRVSFDWGYRRGSRQIVGQSKGIHWHLGMQAQMRTWPVEHLRLRPRIVFTPNGMDPVEDKAQAHSLRRKVTKSWRNAKWRDMLCAYLWWFSGGKPELSLAVGEGQYFVFSVPPMQFSAPVRVASGFDAQEESESDNESDDQDAVGDEDRWNDEGQDEEGEA</sequence>
<dbReference type="SMART" id="SM00255">
    <property type="entry name" value="TIR"/>
    <property type="match status" value="1"/>
</dbReference>
<dbReference type="EMBL" id="VTOX01000011">
    <property type="protein sequence ID" value="NKE68618.1"/>
    <property type="molecule type" value="Genomic_DNA"/>
</dbReference>
<comment type="caution">
    <text evidence="3">The sequence shown here is derived from an EMBL/GenBank/DDBJ whole genome shotgun (WGS) entry which is preliminary data.</text>
</comment>
<proteinExistence type="predicted"/>
<dbReference type="PROSITE" id="PS50104">
    <property type="entry name" value="TIR"/>
    <property type="match status" value="1"/>
</dbReference>
<dbReference type="InterPro" id="IPR000157">
    <property type="entry name" value="TIR_dom"/>
</dbReference>
<dbReference type="GO" id="GO:0007165">
    <property type="term" value="P:signal transduction"/>
    <property type="evidence" value="ECO:0007669"/>
    <property type="project" value="InterPro"/>
</dbReference>
<dbReference type="RefSeq" id="WP_168109744.1">
    <property type="nucleotide sequence ID" value="NZ_VTOX01000011.1"/>
</dbReference>
<reference evidence="3 4" key="1">
    <citation type="journal article" date="2020" name="Nature">
        <title>Bacterial chemolithoautotrophy via manganese oxidation.</title>
        <authorList>
            <person name="Yu H."/>
            <person name="Leadbetter J.R."/>
        </authorList>
    </citation>
    <scope>NUCLEOTIDE SEQUENCE [LARGE SCALE GENOMIC DNA]</scope>
    <source>
        <strain evidence="3 4">RBP-1</strain>
    </source>
</reference>
<protein>
    <submittedName>
        <fullName evidence="3">Toll/interleukin-1 receptor domain-containing protein</fullName>
    </submittedName>
</protein>
<dbReference type="Pfam" id="PF13676">
    <property type="entry name" value="TIR_2"/>
    <property type="match status" value="1"/>
</dbReference>
<dbReference type="Gene3D" id="3.40.50.10140">
    <property type="entry name" value="Toll/interleukin-1 receptor homology (TIR) domain"/>
    <property type="match status" value="1"/>
</dbReference>
<accession>A0A7X6I8N5</accession>
<gene>
    <name evidence="3" type="ORF">RAMLITH_22615</name>
</gene>
<evidence type="ECO:0000313" key="4">
    <source>
        <dbReference type="Proteomes" id="UP000521868"/>
    </source>
</evidence>
<feature type="region of interest" description="Disordered" evidence="1">
    <location>
        <begin position="423"/>
        <end position="462"/>
    </location>
</feature>
<keyword evidence="3" id="KW-0675">Receptor</keyword>
<dbReference type="SUPFAM" id="SSF52200">
    <property type="entry name" value="Toll/Interleukin receptor TIR domain"/>
    <property type="match status" value="1"/>
</dbReference>